<protein>
    <submittedName>
        <fullName evidence="3">Uncharacterized protein</fullName>
    </submittedName>
</protein>
<accession>A0A9W6C890</accession>
<keyword evidence="2" id="KW-0472">Membrane</keyword>
<sequence>MEHKGGRIKDHIRREEPQGQDDWIDVEWLDDDEDLDSRPDAASGEQGGAQDKSEEEPFEIEDWRDEENWNLEKKEETPKSEPAKDPSAKRKNTGARSTDGQNPQRKRRPQQQGSGTGKDGKNGKKPVKKAPQKDSRKDGRREQEQRDQDRQKKKKSGSAARPVKAAGRVAGKAGKTAGKAVGKGISIALKCGCFVVMAVIVLELWQEFWVERSTLGEIWRVAADRNYAQALYLGIAGVILLYGVISALWLLGGKKMPDGNRVRSYDTGRGLTAFILFAILAAAAGYVVPVIPASPQVLEGARLALAVVERVSTVILGCSVIGVVLCVIRKIVGR</sequence>
<feature type="compositionally biased region" description="Basic and acidic residues" evidence="1">
    <location>
        <begin position="1"/>
        <end position="17"/>
    </location>
</feature>
<dbReference type="AlphaFoldDB" id="A0A9W6C890"/>
<evidence type="ECO:0000256" key="2">
    <source>
        <dbReference type="SAM" id="Phobius"/>
    </source>
</evidence>
<feature type="transmembrane region" description="Helical" evidence="2">
    <location>
        <begin position="230"/>
        <end position="251"/>
    </location>
</feature>
<dbReference type="Proteomes" id="UP001145145">
    <property type="component" value="Unassembled WGS sequence"/>
</dbReference>
<evidence type="ECO:0000313" key="4">
    <source>
        <dbReference type="Proteomes" id="UP001145145"/>
    </source>
</evidence>
<comment type="caution">
    <text evidence="3">The sequence shown here is derived from an EMBL/GenBank/DDBJ whole genome shotgun (WGS) entry which is preliminary data.</text>
</comment>
<keyword evidence="2" id="KW-0812">Transmembrane</keyword>
<feature type="transmembrane region" description="Helical" evidence="2">
    <location>
        <begin position="311"/>
        <end position="332"/>
    </location>
</feature>
<feature type="transmembrane region" description="Helical" evidence="2">
    <location>
        <begin position="271"/>
        <end position="291"/>
    </location>
</feature>
<dbReference type="EMBL" id="BSBO01000014">
    <property type="protein sequence ID" value="GLG04460.1"/>
    <property type="molecule type" value="Genomic_DNA"/>
</dbReference>
<feature type="compositionally biased region" description="Acidic residues" evidence="1">
    <location>
        <begin position="53"/>
        <end position="65"/>
    </location>
</feature>
<feature type="compositionally biased region" description="Acidic residues" evidence="1">
    <location>
        <begin position="18"/>
        <end position="35"/>
    </location>
</feature>
<name>A0A9W6C890_9FIRM</name>
<gene>
    <name evidence="3" type="ORF">Selli1_16340</name>
</gene>
<feature type="transmembrane region" description="Helical" evidence="2">
    <location>
        <begin position="187"/>
        <end position="205"/>
    </location>
</feature>
<organism evidence="3 4">
    <name type="scientific">Sellimonas catena</name>
    <dbReference type="NCBI Taxonomy" id="2994035"/>
    <lineage>
        <taxon>Bacteria</taxon>
        <taxon>Bacillati</taxon>
        <taxon>Bacillota</taxon>
        <taxon>Clostridia</taxon>
        <taxon>Lachnospirales</taxon>
        <taxon>Lachnospiraceae</taxon>
        <taxon>Sellimonas</taxon>
    </lineage>
</organism>
<proteinExistence type="predicted"/>
<evidence type="ECO:0000256" key="1">
    <source>
        <dbReference type="SAM" id="MobiDB-lite"/>
    </source>
</evidence>
<dbReference type="RefSeq" id="WP_087254677.1">
    <property type="nucleotide sequence ID" value="NZ_BSBO01000014.1"/>
</dbReference>
<keyword evidence="2" id="KW-1133">Transmembrane helix</keyword>
<feature type="compositionally biased region" description="Basic and acidic residues" evidence="1">
    <location>
        <begin position="131"/>
        <end position="150"/>
    </location>
</feature>
<keyword evidence="4" id="KW-1185">Reference proteome</keyword>
<evidence type="ECO:0000313" key="3">
    <source>
        <dbReference type="EMBL" id="GLG04460.1"/>
    </source>
</evidence>
<reference evidence="3 4" key="1">
    <citation type="journal article" date="2023" name="Int. J. Syst. Evol. Microbiol.">
        <title>Sellimonas catena sp. nov., isolated from human faeces.</title>
        <authorList>
            <person name="Hisatomi A."/>
            <person name="Ohkuma M."/>
            <person name="Sakamoto M."/>
        </authorList>
    </citation>
    <scope>NUCLEOTIDE SEQUENCE [LARGE SCALE GENOMIC DNA]</scope>
    <source>
        <strain evidence="3 4">12EGH17</strain>
    </source>
</reference>
<feature type="region of interest" description="Disordered" evidence="1">
    <location>
        <begin position="1"/>
        <end position="170"/>
    </location>
</feature>
<feature type="compositionally biased region" description="Basic and acidic residues" evidence="1">
    <location>
        <begin position="66"/>
        <end position="88"/>
    </location>
</feature>